<organism evidence="1 2">
    <name type="scientific">Klebsiella phage VLC1</name>
    <dbReference type="NCBI Taxonomy" id="2686204"/>
    <lineage>
        <taxon>Viruses</taxon>
        <taxon>Duplodnaviria</taxon>
        <taxon>Heunggongvirae</taxon>
        <taxon>Uroviricota</taxon>
        <taxon>Caudoviricetes</taxon>
        <taxon>Autographivirales</taxon>
        <taxon>Autoscriptoviridae</taxon>
        <taxon>Slopekvirinae</taxon>
        <taxon>Drulisvirus</taxon>
        <taxon>Drulisvirus VLC1</taxon>
    </lineage>
</organism>
<dbReference type="Proteomes" id="UP000434522">
    <property type="component" value="Segment"/>
</dbReference>
<proteinExistence type="predicted"/>
<name>A0A6B9I8U4_9CAUD</name>
<reference evidence="1 2" key="1">
    <citation type="submission" date="2019-12" db="EMBL/GenBank/DDBJ databases">
        <title>Isolation of novel and strongly lytic Klebsiella pneumoniae phages in Valencia (Spain).</title>
        <authorList>
            <person name="Domingo-Calap P."/>
            <person name="Beamud B."/>
            <person name="Vienne J."/>
            <person name="Gonzalez-Candelas F."/>
            <person name="Sanjuan R."/>
        </authorList>
    </citation>
    <scope>NUCLEOTIDE SEQUENCE [LARGE SCALE GENOMIC DNA]</scope>
</reference>
<evidence type="ECO:0000313" key="2">
    <source>
        <dbReference type="Proteomes" id="UP000434522"/>
    </source>
</evidence>
<keyword evidence="2" id="KW-1185">Reference proteome</keyword>
<sequence>MSRFYADLIISRESATAAVAVDASSVKTHSTLSGGTWGLASASPTGVSVTPTISADGSTLTVTLTAVDNAPRLIWAQLRG</sequence>
<protein>
    <submittedName>
        <fullName evidence="1">Tail fiber protein</fullName>
    </submittedName>
</protein>
<dbReference type="EMBL" id="MN794000">
    <property type="protein sequence ID" value="QGZ00759.1"/>
    <property type="molecule type" value="Genomic_DNA"/>
</dbReference>
<evidence type="ECO:0000313" key="1">
    <source>
        <dbReference type="EMBL" id="QGZ00759.1"/>
    </source>
</evidence>
<accession>A0A6B9I8U4</accession>